<evidence type="ECO:0000313" key="4">
    <source>
        <dbReference type="Proteomes" id="UP000019265"/>
    </source>
</evidence>
<evidence type="ECO:0000256" key="1">
    <source>
        <dbReference type="SAM" id="Coils"/>
    </source>
</evidence>
<dbReference type="STRING" id="1276257.SSABA_v1c03000"/>
<dbReference type="RefSeq" id="WP_025250848.1">
    <property type="nucleotide sequence ID" value="NZ_CP006934.1"/>
</dbReference>
<dbReference type="OrthoDB" id="387320at2"/>
<keyword evidence="1" id="KW-0175">Coiled coil</keyword>
<accession>W6A9N2</accession>
<feature type="compositionally biased region" description="Basic and acidic residues" evidence="2">
    <location>
        <begin position="1"/>
        <end position="11"/>
    </location>
</feature>
<dbReference type="HOGENOM" id="CLU_457760_0_0_14"/>
<evidence type="ECO:0000256" key="2">
    <source>
        <dbReference type="SAM" id="MobiDB-lite"/>
    </source>
</evidence>
<organism evidence="3 4">
    <name type="scientific">Spiroplasma sabaudiense Ar-1343</name>
    <dbReference type="NCBI Taxonomy" id="1276257"/>
    <lineage>
        <taxon>Bacteria</taxon>
        <taxon>Bacillati</taxon>
        <taxon>Mycoplasmatota</taxon>
        <taxon>Mollicutes</taxon>
        <taxon>Entomoplasmatales</taxon>
        <taxon>Spiroplasmataceae</taxon>
        <taxon>Spiroplasma</taxon>
    </lineage>
</organism>
<dbReference type="KEGG" id="ssab:SSABA_v1c03000"/>
<dbReference type="EMBL" id="CP006934">
    <property type="protein sequence ID" value="AHI53712.1"/>
    <property type="molecule type" value="Genomic_DNA"/>
</dbReference>
<sequence length="608" mass="71886">MSKELKKDKINYNDSLGEESESKLESRTFDFSQNSVDWIYEEKLDSDVNFQKLIKFFDRIMQLEESDPRRESLVSMWVEEINKLYNKHVQNLSNLGKSSKGNIKKSEPINQNKSNIDGWKERLNIKDRSSSTESMREQLMRKLNSSELLSGRDTKEDIMYRAGQTGERKEVKLSYIAKGRNAVEEGINEIDNILYDIENTAEFEGPGSILNNSIKAERDYSSAVGFTVDLDEVAREKAEDEFNFDGDSANPSEVEITGDVKEFEEIDFSQIKSPVSKTIDGLDLTNAIDINYETIEFNEEEIPEPIFTKTSDPTLQEIRYQENEFDIEKREEEYSKINPEKRNILDKSDFAFFDRDKDATIDKSFNAFQHDFDHQKPFHEIKPVGSYGMIYDSAKQPSMHNLINEYKKDNEVMDEMNDKIEFLRDLRNERKHRVNLMHIERNNSYIVARANRLRENREKNRLKQQEAINLKALERQERLRRLQERQKLIQLMKERQMKRSEEKRVASILQLERERRLAKNAKYRDEIASIDAQIRHEQEMIKNTELKMKSYFTKTSDPKLFDESLKIAREFSKYAVSDEKIIALQKMEEDKRQKRIERLSKKFTKNKK</sequence>
<feature type="coiled-coil region" evidence="1">
    <location>
        <begin position="399"/>
        <end position="426"/>
    </location>
</feature>
<evidence type="ECO:0000313" key="3">
    <source>
        <dbReference type="EMBL" id="AHI53712.1"/>
    </source>
</evidence>
<gene>
    <name evidence="3" type="ORF">SSABA_v1c03000</name>
</gene>
<protein>
    <submittedName>
        <fullName evidence="3">Uncharacterized protein</fullName>
    </submittedName>
</protein>
<dbReference type="PATRIC" id="fig|1276257.3.peg.306"/>
<keyword evidence="4" id="KW-1185">Reference proteome</keyword>
<feature type="region of interest" description="Disordered" evidence="2">
    <location>
        <begin position="1"/>
        <end position="20"/>
    </location>
</feature>
<reference evidence="3 4" key="1">
    <citation type="journal article" date="2014" name="Genome Biol. Evol.">
        <title>Molecular evolution of the substrate utilization strategies and putative virulence factors in mosquito-associated Spiroplasma species.</title>
        <authorList>
            <person name="Chang T.H."/>
            <person name="Lo W.S."/>
            <person name="Ku C."/>
            <person name="Chen L.L."/>
            <person name="Kuo C.H."/>
        </authorList>
    </citation>
    <scope>NUCLEOTIDE SEQUENCE [LARGE SCALE GENOMIC DNA]</scope>
    <source>
        <strain evidence="3">Ar-1343</strain>
    </source>
</reference>
<name>W6A9N2_9MOLU</name>
<dbReference type="Proteomes" id="UP000019265">
    <property type="component" value="Chromosome"/>
</dbReference>
<proteinExistence type="predicted"/>
<dbReference type="AlphaFoldDB" id="W6A9N2"/>